<evidence type="ECO:0000256" key="1">
    <source>
        <dbReference type="SAM" id="SignalP"/>
    </source>
</evidence>
<reference evidence="3" key="1">
    <citation type="journal article" date="2019" name="Int. J. Syst. Evol. Microbiol.">
        <title>The Global Catalogue of Microorganisms (GCM) 10K type strain sequencing project: providing services to taxonomists for standard genome sequencing and annotation.</title>
        <authorList>
            <consortium name="The Broad Institute Genomics Platform"/>
            <consortium name="The Broad Institute Genome Sequencing Center for Infectious Disease"/>
            <person name="Wu L."/>
            <person name="Ma J."/>
        </authorList>
    </citation>
    <scope>NUCLEOTIDE SEQUENCE [LARGE SCALE GENOMIC DNA]</scope>
    <source>
        <strain evidence="3">CGMCC 1.12479</strain>
    </source>
</reference>
<evidence type="ECO:0000313" key="3">
    <source>
        <dbReference type="Proteomes" id="UP000635885"/>
    </source>
</evidence>
<dbReference type="Proteomes" id="UP000635885">
    <property type="component" value="Unassembled WGS sequence"/>
</dbReference>
<dbReference type="InterPro" id="IPR011250">
    <property type="entry name" value="OMP/PagP_B-barrel"/>
</dbReference>
<feature type="signal peptide" evidence="1">
    <location>
        <begin position="1"/>
        <end position="19"/>
    </location>
</feature>
<dbReference type="RefSeq" id="WP_241321761.1">
    <property type="nucleotide sequence ID" value="NZ_JAKZGQ010000011.1"/>
</dbReference>
<evidence type="ECO:0000313" key="2">
    <source>
        <dbReference type="EMBL" id="GGC46987.1"/>
    </source>
</evidence>
<sequence length="211" mass="22735">MKKLFLVIAFLSLGFISNAQTEKGKFLLGAGTSFSVGESNGYMSLGSSSSTIVLSDGTTIRTKNSSVNFAPKVGYFFIDNFAAGLDFAAFFSKGENDQIGNTSKNKTNQFAIGPFARYYFSGKKIKPFLEVNSLFGVRNQESEVGATTIGYKYSITNVGGGLGMAILIGERSALDILASYNSFTINENEDNPFSSKLNNIGIKVGFTIFLK</sequence>
<protein>
    <recommendedName>
        <fullName evidence="4">Outer membrane protein beta-barrel domain-containing protein</fullName>
    </recommendedName>
</protein>
<gene>
    <name evidence="2" type="ORF">GCM10010993_27070</name>
</gene>
<dbReference type="EMBL" id="BMFD01000010">
    <property type="protein sequence ID" value="GGC46987.1"/>
    <property type="molecule type" value="Genomic_DNA"/>
</dbReference>
<evidence type="ECO:0008006" key="4">
    <source>
        <dbReference type="Google" id="ProtNLM"/>
    </source>
</evidence>
<accession>A0ABQ1MU41</accession>
<keyword evidence="3" id="KW-1185">Reference proteome</keyword>
<comment type="caution">
    <text evidence="2">The sequence shown here is derived from an EMBL/GenBank/DDBJ whole genome shotgun (WGS) entry which is preliminary data.</text>
</comment>
<dbReference type="Gene3D" id="2.40.160.20">
    <property type="match status" value="1"/>
</dbReference>
<dbReference type="SUPFAM" id="SSF56925">
    <property type="entry name" value="OMPA-like"/>
    <property type="match status" value="1"/>
</dbReference>
<organism evidence="2 3">
    <name type="scientific">Belliella aquatica</name>
    <dbReference type="NCBI Taxonomy" id="1323734"/>
    <lineage>
        <taxon>Bacteria</taxon>
        <taxon>Pseudomonadati</taxon>
        <taxon>Bacteroidota</taxon>
        <taxon>Cytophagia</taxon>
        <taxon>Cytophagales</taxon>
        <taxon>Cyclobacteriaceae</taxon>
        <taxon>Belliella</taxon>
    </lineage>
</organism>
<name>A0ABQ1MU41_9BACT</name>
<proteinExistence type="predicted"/>
<keyword evidence="1" id="KW-0732">Signal</keyword>
<feature type="chain" id="PRO_5047049378" description="Outer membrane protein beta-barrel domain-containing protein" evidence="1">
    <location>
        <begin position="20"/>
        <end position="211"/>
    </location>
</feature>